<name>A0A0W0VUN4_9GAMM</name>
<evidence type="ECO:0000256" key="2">
    <source>
        <dbReference type="ARBA" id="ARBA00004686"/>
    </source>
</evidence>
<sequence length="347" mass="37826">MSSIDYKAAGVDVDAGMEAVNRIKKSVESTFSPHVLTPIGSFGAMYDLKPLMQTYQHPVLVQSIDGVGTKIMVAKMMQKFDTIGIDLVSATTNDIVVMGAKPLTLLDYIANDKLRPEIVEQIVKGIAVGCRENGISLIGGETAEMPGTYLSGEHDLVGVITGVVEKDKAILGHDITSGDIVAAFPSSGLHTNGYSLARKLLFDVAGFDVGSRFQDFSHTIGEELLLPHINYTRPILELLDKNIAIKGMAHITGGGLLENLPRILPAGCAIEIQKRQIPERPIFNLLRKLGNLDDHQMYRTFNMGAGLVLCFSPEEFSAIREVLRDFEAFPLYEIGRVVSGTREVKLL</sequence>
<dbReference type="Pfam" id="PF02769">
    <property type="entry name" value="AIRS_C"/>
    <property type="match status" value="1"/>
</dbReference>
<comment type="catalytic activity">
    <reaction evidence="14 15">
        <text>2-formamido-N(1)-(5-O-phospho-beta-D-ribosyl)acetamidine + ATP = 5-amino-1-(5-phospho-beta-D-ribosyl)imidazole + ADP + phosphate + H(+)</text>
        <dbReference type="Rhea" id="RHEA:23032"/>
        <dbReference type="ChEBI" id="CHEBI:15378"/>
        <dbReference type="ChEBI" id="CHEBI:30616"/>
        <dbReference type="ChEBI" id="CHEBI:43474"/>
        <dbReference type="ChEBI" id="CHEBI:137981"/>
        <dbReference type="ChEBI" id="CHEBI:147287"/>
        <dbReference type="ChEBI" id="CHEBI:456216"/>
        <dbReference type="EC" id="6.3.3.1"/>
    </reaction>
</comment>
<dbReference type="GO" id="GO:0005829">
    <property type="term" value="C:cytosol"/>
    <property type="evidence" value="ECO:0007669"/>
    <property type="project" value="TreeGrafter"/>
</dbReference>
<dbReference type="InterPro" id="IPR010918">
    <property type="entry name" value="PurM-like_C_dom"/>
</dbReference>
<dbReference type="Gene3D" id="3.30.1330.10">
    <property type="entry name" value="PurM-like, N-terminal domain"/>
    <property type="match status" value="1"/>
</dbReference>
<accession>A0A0W0VUN4</accession>
<dbReference type="Pfam" id="PF00586">
    <property type="entry name" value="AIRS"/>
    <property type="match status" value="1"/>
</dbReference>
<evidence type="ECO:0000256" key="14">
    <source>
        <dbReference type="ARBA" id="ARBA00049057"/>
    </source>
</evidence>
<dbReference type="UniPathway" id="UPA00074">
    <property type="reaction ID" value="UER00129"/>
</dbReference>
<dbReference type="PANTHER" id="PTHR10520:SF12">
    <property type="entry name" value="TRIFUNCTIONAL PURINE BIOSYNTHETIC PROTEIN ADENOSINE-3"/>
    <property type="match status" value="1"/>
</dbReference>
<dbReference type="GO" id="GO:0004637">
    <property type="term" value="F:phosphoribosylamine-glycine ligase activity"/>
    <property type="evidence" value="ECO:0007669"/>
    <property type="project" value="TreeGrafter"/>
</dbReference>
<protein>
    <recommendedName>
        <fullName evidence="5 15">Phosphoribosylformylglycinamidine cyclo-ligase</fullName>
        <ecNumber evidence="4 15">6.3.3.1</ecNumber>
    </recommendedName>
    <alternativeName>
        <fullName evidence="12 15">AIR synthase</fullName>
    </alternativeName>
    <alternativeName>
        <fullName evidence="13 15">AIRS</fullName>
    </alternativeName>
    <alternativeName>
        <fullName evidence="11 15">Phosphoribosyl-aminoimidazole synthetase</fullName>
    </alternativeName>
</protein>
<dbReference type="SUPFAM" id="SSF55326">
    <property type="entry name" value="PurM N-terminal domain-like"/>
    <property type="match status" value="1"/>
</dbReference>
<evidence type="ECO:0000256" key="15">
    <source>
        <dbReference type="HAMAP-Rule" id="MF_00741"/>
    </source>
</evidence>
<dbReference type="OrthoDB" id="9777881at2"/>
<dbReference type="CDD" id="cd02196">
    <property type="entry name" value="PurM"/>
    <property type="match status" value="1"/>
</dbReference>
<dbReference type="Gene3D" id="3.90.650.10">
    <property type="entry name" value="PurM-like C-terminal domain"/>
    <property type="match status" value="1"/>
</dbReference>
<proteinExistence type="inferred from homology"/>
<evidence type="ECO:0000256" key="3">
    <source>
        <dbReference type="ARBA" id="ARBA00010280"/>
    </source>
</evidence>
<dbReference type="GO" id="GO:0005524">
    <property type="term" value="F:ATP binding"/>
    <property type="evidence" value="ECO:0007669"/>
    <property type="project" value="UniProtKB-KW"/>
</dbReference>
<comment type="subcellular location">
    <subcellularLocation>
        <location evidence="1 15">Cytoplasm</location>
    </subcellularLocation>
</comment>
<evidence type="ECO:0000256" key="8">
    <source>
        <dbReference type="ARBA" id="ARBA00022741"/>
    </source>
</evidence>
<dbReference type="eggNOG" id="COG0150">
    <property type="taxonomic scope" value="Bacteria"/>
</dbReference>
<keyword evidence="19" id="KW-1185">Reference proteome</keyword>
<dbReference type="GO" id="GO:0046084">
    <property type="term" value="P:adenine biosynthetic process"/>
    <property type="evidence" value="ECO:0007669"/>
    <property type="project" value="TreeGrafter"/>
</dbReference>
<evidence type="ECO:0000256" key="5">
    <source>
        <dbReference type="ARBA" id="ARBA00020367"/>
    </source>
</evidence>
<dbReference type="InterPro" id="IPR004733">
    <property type="entry name" value="PurM_cligase"/>
</dbReference>
<evidence type="ECO:0000259" key="16">
    <source>
        <dbReference type="Pfam" id="PF00586"/>
    </source>
</evidence>
<evidence type="ECO:0000256" key="1">
    <source>
        <dbReference type="ARBA" id="ARBA00004496"/>
    </source>
</evidence>
<dbReference type="EC" id="6.3.3.1" evidence="4 15"/>
<evidence type="ECO:0000256" key="6">
    <source>
        <dbReference type="ARBA" id="ARBA00022490"/>
    </source>
</evidence>
<keyword evidence="7 15" id="KW-0436">Ligase</keyword>
<dbReference type="PATRIC" id="fig|45067.4.peg.550"/>
<keyword evidence="6 15" id="KW-0963">Cytoplasm</keyword>
<dbReference type="GO" id="GO:0006189">
    <property type="term" value="P:'de novo' IMP biosynthetic process"/>
    <property type="evidence" value="ECO:0007669"/>
    <property type="project" value="UniProtKB-UniRule"/>
</dbReference>
<dbReference type="RefSeq" id="WP_028372254.1">
    <property type="nucleotide sequence ID" value="NZ_CAAAJD010000001.1"/>
</dbReference>
<evidence type="ECO:0000256" key="11">
    <source>
        <dbReference type="ARBA" id="ARBA00031908"/>
    </source>
</evidence>
<comment type="caution">
    <text evidence="18">The sequence shown here is derived from an EMBL/GenBank/DDBJ whole genome shotgun (WGS) entry which is preliminary data.</text>
</comment>
<dbReference type="STRING" id="45067.Llan_0524"/>
<dbReference type="GO" id="GO:0004641">
    <property type="term" value="F:phosphoribosylformylglycinamidine cyclo-ligase activity"/>
    <property type="evidence" value="ECO:0007669"/>
    <property type="project" value="UniProtKB-UniRule"/>
</dbReference>
<evidence type="ECO:0000256" key="10">
    <source>
        <dbReference type="ARBA" id="ARBA00022840"/>
    </source>
</evidence>
<comment type="similarity">
    <text evidence="3 15">Belongs to the AIR synthase family.</text>
</comment>
<dbReference type="SUPFAM" id="SSF56042">
    <property type="entry name" value="PurM C-terminal domain-like"/>
    <property type="match status" value="1"/>
</dbReference>
<dbReference type="InterPro" id="IPR036921">
    <property type="entry name" value="PurM-like_N_sf"/>
</dbReference>
<evidence type="ECO:0000256" key="13">
    <source>
        <dbReference type="ARBA" id="ARBA00033093"/>
    </source>
</evidence>
<evidence type="ECO:0000256" key="7">
    <source>
        <dbReference type="ARBA" id="ARBA00022598"/>
    </source>
</evidence>
<dbReference type="InterPro" id="IPR016188">
    <property type="entry name" value="PurM-like_N"/>
</dbReference>
<dbReference type="NCBIfam" id="TIGR00878">
    <property type="entry name" value="purM"/>
    <property type="match status" value="1"/>
</dbReference>
<evidence type="ECO:0000256" key="4">
    <source>
        <dbReference type="ARBA" id="ARBA00013047"/>
    </source>
</evidence>
<dbReference type="AlphaFoldDB" id="A0A0W0VUN4"/>
<dbReference type="HAMAP" id="MF_00741">
    <property type="entry name" value="AIRS"/>
    <property type="match status" value="1"/>
</dbReference>
<dbReference type="FunFam" id="3.30.1330.10:FF:000001">
    <property type="entry name" value="Phosphoribosylformylglycinamidine cyclo-ligase"/>
    <property type="match status" value="1"/>
</dbReference>
<dbReference type="Proteomes" id="UP000054869">
    <property type="component" value="Unassembled WGS sequence"/>
</dbReference>
<dbReference type="FunFam" id="3.90.650.10:FF:000011">
    <property type="entry name" value="Phosphoribosylformylglycinamidine cyclo-ligase"/>
    <property type="match status" value="1"/>
</dbReference>
<reference evidence="18 19" key="1">
    <citation type="submission" date="2015-11" db="EMBL/GenBank/DDBJ databases">
        <title>Genomic analysis of 38 Legionella species identifies large and diverse effector repertoires.</title>
        <authorList>
            <person name="Burstein D."/>
            <person name="Amaro F."/>
            <person name="Zusman T."/>
            <person name="Lifshitz Z."/>
            <person name="Cohen O."/>
            <person name="Gilbert J.A."/>
            <person name="Pupko T."/>
            <person name="Shuman H.A."/>
            <person name="Segal G."/>
        </authorList>
    </citation>
    <scope>NUCLEOTIDE SEQUENCE [LARGE SCALE GENOMIC DNA]</scope>
    <source>
        <strain evidence="18 19">ATCC 49751</strain>
    </source>
</reference>
<keyword evidence="8 15" id="KW-0547">Nucleotide-binding</keyword>
<evidence type="ECO:0000256" key="9">
    <source>
        <dbReference type="ARBA" id="ARBA00022755"/>
    </source>
</evidence>
<evidence type="ECO:0000259" key="17">
    <source>
        <dbReference type="Pfam" id="PF02769"/>
    </source>
</evidence>
<keyword evidence="9 15" id="KW-0658">Purine biosynthesis</keyword>
<evidence type="ECO:0000313" key="18">
    <source>
        <dbReference type="EMBL" id="KTD23743.1"/>
    </source>
</evidence>
<evidence type="ECO:0000313" key="19">
    <source>
        <dbReference type="Proteomes" id="UP000054869"/>
    </source>
</evidence>
<feature type="domain" description="PurM-like N-terminal" evidence="16">
    <location>
        <begin position="59"/>
        <end position="164"/>
    </location>
</feature>
<feature type="domain" description="PurM-like C-terminal" evidence="17">
    <location>
        <begin position="177"/>
        <end position="343"/>
    </location>
</feature>
<evidence type="ECO:0000256" key="12">
    <source>
        <dbReference type="ARBA" id="ARBA00032931"/>
    </source>
</evidence>
<organism evidence="18 19">
    <name type="scientific">Legionella lansingensis</name>
    <dbReference type="NCBI Taxonomy" id="45067"/>
    <lineage>
        <taxon>Bacteria</taxon>
        <taxon>Pseudomonadati</taxon>
        <taxon>Pseudomonadota</taxon>
        <taxon>Gammaproteobacteria</taxon>
        <taxon>Legionellales</taxon>
        <taxon>Legionellaceae</taxon>
        <taxon>Legionella</taxon>
    </lineage>
</organism>
<gene>
    <name evidence="15 18" type="primary">purM</name>
    <name evidence="18" type="ORF">Llan_0524</name>
</gene>
<comment type="pathway">
    <text evidence="2 15">Purine metabolism; IMP biosynthesis via de novo pathway; 5-amino-1-(5-phospho-D-ribosyl)imidazole from N(2)-formyl-N(1)-(5-phospho-D-ribosyl)glycinamide: step 2/2.</text>
</comment>
<keyword evidence="10 15" id="KW-0067">ATP-binding</keyword>
<dbReference type="PANTHER" id="PTHR10520">
    <property type="entry name" value="TRIFUNCTIONAL PURINE BIOSYNTHETIC PROTEIN ADENOSINE-3-RELATED"/>
    <property type="match status" value="1"/>
</dbReference>
<dbReference type="InterPro" id="IPR036676">
    <property type="entry name" value="PurM-like_C_sf"/>
</dbReference>
<dbReference type="EMBL" id="LNYI01000011">
    <property type="protein sequence ID" value="KTD23743.1"/>
    <property type="molecule type" value="Genomic_DNA"/>
</dbReference>